<feature type="region of interest" description="Disordered" evidence="1">
    <location>
        <begin position="78"/>
        <end position="109"/>
    </location>
</feature>
<evidence type="ECO:0000313" key="3">
    <source>
        <dbReference type="EMBL" id="GMS86731.1"/>
    </source>
</evidence>
<comment type="caution">
    <text evidence="3">The sequence shown here is derived from an EMBL/GenBank/DDBJ whole genome shotgun (WGS) entry which is preliminary data.</text>
</comment>
<reference evidence="3" key="1">
    <citation type="submission" date="2023-10" db="EMBL/GenBank/DDBJ databases">
        <title>Genome assembly of Pristionchus species.</title>
        <authorList>
            <person name="Yoshida K."/>
            <person name="Sommer R.J."/>
        </authorList>
    </citation>
    <scope>NUCLEOTIDE SEQUENCE</scope>
    <source>
        <strain evidence="3">RS0144</strain>
    </source>
</reference>
<feature type="compositionally biased region" description="Basic and acidic residues" evidence="1">
    <location>
        <begin position="81"/>
        <end position="97"/>
    </location>
</feature>
<keyword evidence="2" id="KW-0472">Membrane</keyword>
<keyword evidence="4" id="KW-1185">Reference proteome</keyword>
<accession>A0AAV5SUA7</accession>
<evidence type="ECO:0008006" key="5">
    <source>
        <dbReference type="Google" id="ProtNLM"/>
    </source>
</evidence>
<proteinExistence type="predicted"/>
<sequence>FLRFIRYLRYIFVVSSALLGLLLCNVLLSRQSHQFRQRLGVVGEGLNSRGSERGANGGTVEPVHTRDELLDLGGDLVDGAQRVDNHNDDRDVEHGDDSQSEGAPGGDGLDRVVAPLGLLQGIARRLLGCARRVSAYGEQSDGDNDEEREGGGGGEHGRPPLARRDKSGNEGRRRGEERGERDNGELHEIHKGIPSLLPHIC</sequence>
<feature type="transmembrane region" description="Helical" evidence="2">
    <location>
        <begin position="7"/>
        <end position="28"/>
    </location>
</feature>
<dbReference type="AlphaFoldDB" id="A0AAV5SUA7"/>
<feature type="region of interest" description="Disordered" evidence="1">
    <location>
        <begin position="135"/>
        <end position="201"/>
    </location>
</feature>
<evidence type="ECO:0000256" key="1">
    <source>
        <dbReference type="SAM" id="MobiDB-lite"/>
    </source>
</evidence>
<name>A0AAV5SUA7_9BILA</name>
<dbReference type="EMBL" id="BTSX01000002">
    <property type="protein sequence ID" value="GMS86731.1"/>
    <property type="molecule type" value="Genomic_DNA"/>
</dbReference>
<keyword evidence="2" id="KW-0812">Transmembrane</keyword>
<evidence type="ECO:0000256" key="2">
    <source>
        <dbReference type="SAM" id="Phobius"/>
    </source>
</evidence>
<feature type="non-terminal residue" evidence="3">
    <location>
        <position position="1"/>
    </location>
</feature>
<gene>
    <name evidence="3" type="ORF">PENTCL1PPCAC_8906</name>
</gene>
<organism evidence="3 4">
    <name type="scientific">Pristionchus entomophagus</name>
    <dbReference type="NCBI Taxonomy" id="358040"/>
    <lineage>
        <taxon>Eukaryota</taxon>
        <taxon>Metazoa</taxon>
        <taxon>Ecdysozoa</taxon>
        <taxon>Nematoda</taxon>
        <taxon>Chromadorea</taxon>
        <taxon>Rhabditida</taxon>
        <taxon>Rhabditina</taxon>
        <taxon>Diplogasteromorpha</taxon>
        <taxon>Diplogasteroidea</taxon>
        <taxon>Neodiplogasteridae</taxon>
        <taxon>Pristionchus</taxon>
    </lineage>
</organism>
<feature type="compositionally biased region" description="Basic and acidic residues" evidence="1">
    <location>
        <begin position="155"/>
        <end position="191"/>
    </location>
</feature>
<keyword evidence="2" id="KW-1133">Transmembrane helix</keyword>
<evidence type="ECO:0000313" key="4">
    <source>
        <dbReference type="Proteomes" id="UP001432027"/>
    </source>
</evidence>
<dbReference type="Proteomes" id="UP001432027">
    <property type="component" value="Unassembled WGS sequence"/>
</dbReference>
<protein>
    <recommendedName>
        <fullName evidence="5">Secreted protein</fullName>
    </recommendedName>
</protein>